<dbReference type="AlphaFoldDB" id="A0A5K4FBI6"/>
<protein>
    <submittedName>
        <fullName evidence="2">Secreted protein</fullName>
    </submittedName>
</protein>
<dbReference type="WBParaSite" id="Smp_331320.1">
    <property type="protein sequence ID" value="Smp_331320.1"/>
    <property type="gene ID" value="Smp_331320"/>
</dbReference>
<reference evidence="2" key="2">
    <citation type="submission" date="2019-11" db="UniProtKB">
        <authorList>
            <consortium name="WormBaseParasite"/>
        </authorList>
    </citation>
    <scope>IDENTIFICATION</scope>
    <source>
        <strain evidence="2">Puerto Rican</strain>
    </source>
</reference>
<reference evidence="1" key="1">
    <citation type="journal article" date="2012" name="PLoS Negl. Trop. Dis.">
        <title>A systematically improved high quality genome and transcriptome of the human blood fluke Schistosoma mansoni.</title>
        <authorList>
            <person name="Protasio A.V."/>
            <person name="Tsai I.J."/>
            <person name="Babbage A."/>
            <person name="Nichol S."/>
            <person name="Hunt M."/>
            <person name="Aslett M.A."/>
            <person name="De Silva N."/>
            <person name="Velarde G.S."/>
            <person name="Anderson T.J."/>
            <person name="Clark R.C."/>
            <person name="Davidson C."/>
            <person name="Dillon G.P."/>
            <person name="Holroyd N.E."/>
            <person name="LoVerde P.T."/>
            <person name="Lloyd C."/>
            <person name="McQuillan J."/>
            <person name="Oliveira G."/>
            <person name="Otto T.D."/>
            <person name="Parker-Manuel S.J."/>
            <person name="Quail M.A."/>
            <person name="Wilson R.A."/>
            <person name="Zerlotini A."/>
            <person name="Dunne D.W."/>
            <person name="Berriman M."/>
        </authorList>
    </citation>
    <scope>NUCLEOTIDE SEQUENCE [LARGE SCALE GENOMIC DNA]</scope>
    <source>
        <strain evidence="1">Puerto Rican</strain>
    </source>
</reference>
<name>A0A5K4FBI6_SCHMA</name>
<evidence type="ECO:0000313" key="2">
    <source>
        <dbReference type="WBParaSite" id="Smp_331320.1"/>
    </source>
</evidence>
<dbReference type="Proteomes" id="UP000008854">
    <property type="component" value="Unassembled WGS sequence"/>
</dbReference>
<keyword evidence="1" id="KW-1185">Reference proteome</keyword>
<organism evidence="1 2">
    <name type="scientific">Schistosoma mansoni</name>
    <name type="common">Blood fluke</name>
    <dbReference type="NCBI Taxonomy" id="6183"/>
    <lineage>
        <taxon>Eukaryota</taxon>
        <taxon>Metazoa</taxon>
        <taxon>Spiralia</taxon>
        <taxon>Lophotrochozoa</taxon>
        <taxon>Platyhelminthes</taxon>
        <taxon>Trematoda</taxon>
        <taxon>Digenea</taxon>
        <taxon>Strigeidida</taxon>
        <taxon>Schistosomatoidea</taxon>
        <taxon>Schistosomatidae</taxon>
        <taxon>Schistosoma</taxon>
    </lineage>
</organism>
<dbReference type="InParanoid" id="A0A5K4FBI6"/>
<proteinExistence type="predicted"/>
<accession>A0A5K4FBI6</accession>
<evidence type="ECO:0000313" key="1">
    <source>
        <dbReference type="Proteomes" id="UP000008854"/>
    </source>
</evidence>
<sequence length="75" mass="8475">MFCWFVYFGTQPDYSIDKMLIFSNVAPHSICVTISTTDSQFTYSSPSQSTFTCQQNYIHNISITACSIHMTVSSL</sequence>